<dbReference type="HOGENOM" id="CLU_227769_0_0_1"/>
<organism evidence="5 6">
    <name type="scientific">Tetrahymena thermophila (strain SB210)</name>
    <dbReference type="NCBI Taxonomy" id="312017"/>
    <lineage>
        <taxon>Eukaryota</taxon>
        <taxon>Sar</taxon>
        <taxon>Alveolata</taxon>
        <taxon>Ciliophora</taxon>
        <taxon>Intramacronucleata</taxon>
        <taxon>Oligohymenophorea</taxon>
        <taxon>Hymenostomatida</taxon>
        <taxon>Tetrahymenina</taxon>
        <taxon>Tetrahymenidae</taxon>
        <taxon>Tetrahymena</taxon>
    </lineage>
</organism>
<proteinExistence type="predicted"/>
<dbReference type="InterPro" id="IPR006212">
    <property type="entry name" value="Furin_repeat"/>
</dbReference>
<keyword evidence="1" id="KW-0175">Coiled coil</keyword>
<evidence type="ECO:0000256" key="2">
    <source>
        <dbReference type="SAM" id="MobiDB-lite"/>
    </source>
</evidence>
<feature type="transmembrane region" description="Helical" evidence="3">
    <location>
        <begin position="2923"/>
        <end position="2942"/>
    </location>
</feature>
<feature type="transmembrane region" description="Helical" evidence="3">
    <location>
        <begin position="2814"/>
        <end position="2842"/>
    </location>
</feature>
<protein>
    <submittedName>
        <fullName evidence="5">Transmembrane protein, putative</fullName>
    </submittedName>
</protein>
<feature type="coiled-coil region" evidence="1">
    <location>
        <begin position="3178"/>
        <end position="3212"/>
    </location>
</feature>
<keyword evidence="6" id="KW-1185">Reference proteome</keyword>
<feature type="transmembrane region" description="Helical" evidence="3">
    <location>
        <begin position="2954"/>
        <end position="2979"/>
    </location>
</feature>
<feature type="transmembrane region" description="Helical" evidence="3">
    <location>
        <begin position="2616"/>
        <end position="2636"/>
    </location>
</feature>
<sequence length="3296" mass="379718">MKFMFIQLVLVGLIIKEYLCNQCPDQQIFDALTNSCLQCSDSCQSCFNIDDKSCITCPQNTFRSSDFKNSCVQTCKNNEISILIENQNTCVKCSVPGCISCNALQVCQQCDTNFYLDQNQNLCILNKQVCESNTQFIQNPYLAAQCVQTCPQQQYSNYNSQICEQTLQCIQVQSKSSQQFNQQILQIQSINQKQFIVRARACNIGLVDENSNIIFSKVLQSIDNFDSLYGFKENESEAISFISGLYGGCSAGNRFTVMNFSTLQIEFDQNINSDYIIWKVDDENQIVFLQNILYEYNLVYYDIVSKQIHSINLGLGIGFNIASLMQGRYFIFYNNQYQVGALQKDRSIAFKQFDYDQSYFPLSFIQIGNNLILQVYYDSETNNNNFLIVNIQDNVPQTGQQVLSIPCQCKDNTFLSQSLILALQYDTTLNTLQLTQFDQSGKQLINSVILTQQFTLVQTFENVSLNSFFVFLSNGNFFFANITDFIYQYQQGKQQLDISQNLIPVDLSFIQSTSTLVNMTFQSNNIVNLFFSQLKDNNLYFQQLVKIQYNMNNLSFKISYIDSFQMQNFYKSGYYSLPLPNYAVTLNQMMLYIDKSSNSYSLYSIDQANQLKLPAINIYQYDLAISLQNLQKKSKILTKSHKLQLSQNDGKYSFTRFIGNQYIILTTDISNGVQEQIIDLSSGQQIYAYNCGSVDIQQQQNTNIYYIQSKNLLFVYEIYQIIDLTEQNKVFIDLSSQPIDKFIILSDETFLIYYSNMQLIQVDLSSGSLITLSQQITFIDFLYIDQQSRHPLISNNDLIYLYSSTFQDGFYFTYLSQDTRNVYFQNNYSLYKLDMQLKVLQQLQSNSRSNYINGILDTTQYIKKEKNIIDTKNMIISKRQSEINIYIGQAKFGDTQAYFFQSEQGLNWHKNLYNFPYNAISMNSNQILLDQNIKNNKFLVAVYDSSQKIISIYDIQKYNSEATQINFSISFTLNIKFLDWQQGIFIYVQGNILNQYNSSTSQSLQNPFNLQQNIEYYDVCPQQQILVAQTKTDVIKINLQDNTQVTLTDFLFKLKYFNQLTNPISFTLDCDQSLIILEQPCFYIFDLITGMPSFDFFAQNFIFGQKICANPLVYKQQQQFIIIYPTSIFQFVQDNSFPFPNDLSTSVLYPNILECQLGQSQLFNDINYNVILAVTGSKRHMISIRKFPKYLQTFDYYTQNIFTPDLTYFYSNCQTFIVFDQSQNFYLINYLSNNVTYFQVSANNIKGLLVEESQNMTFLYSDQLIYIYRFPTMDFIETFSLSQYGQSPIQNIFFNTQLHILTAITQSALVCFDLVEVLYTSEVNLKQYQNIQNIVLNDQYQIYYSEQNYSINLLNKEMVVDNLLFQPFQHQVYPYFTQLVLIGQNQFIYVYFTQLYIIQVNLQTQKLSSNQPIPLQGSPDNFFFDQPRFQLLILYKQIYQLTSISLQQQQTQQQEVNLIKFTEGITSLAFICGDYVILPSVNIISVYSIKSNSIAKINISSGIKIQFVFKLQSKQIQANYWWKIPFEYEERYNSNDFDSSQNQQTNFLCVVYQSSLDSSLVLVNLQTMQTQNNLLLKNTIITNIVNDPFRKMIYVVTNKGVTNVYNQFLGNIGILQNSCLKQAIISFDSNFIYSVCPLNIIIYNGLSLQQYLVINSGLQEAYNIVNVQFNNYFLIFQKSKVDLVQIFQNSTYKVYFENNGLYQELQVLQLQKSTNGQQTLNFIVSSKNNIQNLVFPLTDNQQNCNIFIEQQNRSLESTYSAVVIDQTIQNLQNIQNSKLQLIEIVYMDQQQIGSIQSNYFNSSQINANLTLRMESKSTMNQIYWQDGSIYSQQIQKIQIYQMQLNVNALNLNTQGYMKTLQISSVTLNVTQSLVLTNFISVYLQNINLIIPNTQAFQSITISNCNQLFIEQLTLNKISTLQNVLIKISNVNTVVIKKLNVFGLSNLTVFSLSNVQDLQIQSVDVQQSQGINLIQIQQNKNMNVENIQLISVSNSKILNIFGAQTTIIQQITLKNSTSLSVVDIQELVLNSITYNCQSYQLSNVIINNSTDISFDSSVDTVQIQNLTLNQIINNQKNIFNIAASQFLLNNTIIQQSQTNQNNIFAINVISIIDLHIQNFTSSYNQIQMICVKQQKDKGQAQLISSQFLNNIMTGDNPLISLQNVVQMDFIFVIMKDNTISGNTYSSLLQISQSNQVTINSSNFTSNINYQGIGGAISITESLTLKLNQVIFSQNICSKQNGGAINFVNTLYQGQIIANYAQFMQNQAPISTGGAININNINVQMQNSQLSSNKAQIGGAIFYQLVIPDFVLQSQNKINNNNIINNNYADIFGKNIGSTLRKIQVDLQGISAPNTTSIVLQNENLIVSNIQSGQQIIFHNINILDEENNPIYIPSISSQKKISNDVIKIINQIYVQVICDQSNLQIQCLGELKSNDFSNGGFTLTTQLIYKPLSNMQFRIVSNIQPQLADSKGNIYISQGLLEFNVQINFSQCQVGQILKQFSQSTICDQCLEGKYSLNINDGQCNPCPDSALKCEGSQIYLKNGYWRSSELSDDIINCSFNPDACQAEDPESIHYCQRGHVGIICNNCDTYGEVWGERYAENFGTGVCQKCSDNMSIIIANNLLKLFLIIIYIMFMIRNLQKQIYIKLVGHYITKSGMLFLGNSYKSDKSKIFSKILTDHLQILSLVCGMFNIPLSITLPIQITGNPLNSISKSIDCAIGKNSNAKPIWFYNLLWSFFLPLLTILVYLIFATLLYIFKRRSTLKFFRSAAIFIYFYYFTSIVTVLSRSLNCFSIGSENYLDLDLSIKCYDSKDHLPYALSITLPLLIFYGILIPITLFIKIYLMHKRKVSIIIKTQYSFIFAGFKDAFFYWEFYKIFYKTSLILVFVLLKQNPFLQVALVNIFMIINFFLLVRLNPYSRKIYNNYQVHSTFICALTLNLYFLQSYSAKMEATEDIILLIVALLNIQFIIRLAFGIIRIVIPQEKEDRNNLQKLIFFVKKKFPRIFENIVIQNQKNIAVLLKLKNVQKKIKGLIKTLKSKSIYDIMQIQEDAKQKETKISKDIMIPMENMVNSNSAILQNNQIDSLSSARNNWNYYTRMTKSIKLQQIASIQNNVMSPQHDENQQLAKIDSDLNIQEYNNNIQQQITNYSCQFLTPQQKADIQKQNLLSSSSQDDQFQLDKQIQKNIKKLQQENNNLLNLEKEDSEQIQDQEKQLEKYTPCKLNQKYEYNLQIDLKTIADDKKNQGTETQLSLFSKERQMKEENRQASQLTQPLETDSLQKEKNLTDQSEKLLVSSEK</sequence>
<keyword evidence="3" id="KW-0472">Membrane</keyword>
<dbReference type="Gene3D" id="2.10.220.10">
    <property type="entry name" value="Hormone Receptor, Insulin-like Growth Factor Receptor 1, Chain A, domain 2"/>
    <property type="match status" value="1"/>
</dbReference>
<evidence type="ECO:0000256" key="3">
    <source>
        <dbReference type="SAM" id="Phobius"/>
    </source>
</evidence>
<evidence type="ECO:0000256" key="4">
    <source>
        <dbReference type="SAM" id="SignalP"/>
    </source>
</evidence>
<feature type="chain" id="PRO_5004202192" evidence="4">
    <location>
        <begin position="21"/>
        <end position="3296"/>
    </location>
</feature>
<accession>Q244W5</accession>
<feature type="signal peptide" evidence="4">
    <location>
        <begin position="1"/>
        <end position="20"/>
    </location>
</feature>
<dbReference type="PANTHER" id="PTHR11319:SF35">
    <property type="entry name" value="OUTER MEMBRANE PROTEIN PMPC-RELATED"/>
    <property type="match status" value="1"/>
</dbReference>
<feature type="transmembrane region" description="Helical" evidence="3">
    <location>
        <begin position="2768"/>
        <end position="2794"/>
    </location>
</feature>
<evidence type="ECO:0000313" key="5">
    <source>
        <dbReference type="EMBL" id="EAS03372.2"/>
    </source>
</evidence>
<keyword evidence="3 5" id="KW-0812">Transmembrane</keyword>
<dbReference type="GeneID" id="7830135"/>
<dbReference type="KEGG" id="tet:TTHERM_00694520"/>
<dbReference type="SUPFAM" id="SSF82171">
    <property type="entry name" value="DPP6 N-terminal domain-like"/>
    <property type="match status" value="1"/>
</dbReference>
<evidence type="ECO:0000313" key="6">
    <source>
        <dbReference type="Proteomes" id="UP000009168"/>
    </source>
</evidence>
<feature type="compositionally biased region" description="Basic and acidic residues" evidence="2">
    <location>
        <begin position="3253"/>
        <end position="3263"/>
    </location>
</feature>
<feature type="transmembrane region" description="Helical" evidence="3">
    <location>
        <begin position="2732"/>
        <end position="2756"/>
    </location>
</feature>
<dbReference type="EMBL" id="GG662488">
    <property type="protein sequence ID" value="EAS03372.2"/>
    <property type="molecule type" value="Genomic_DNA"/>
</dbReference>
<dbReference type="InterPro" id="IPR009030">
    <property type="entry name" value="Growth_fac_rcpt_cys_sf"/>
</dbReference>
<reference evidence="6" key="1">
    <citation type="journal article" date="2006" name="PLoS Biol.">
        <title>Macronuclear genome sequence of the ciliate Tetrahymena thermophila, a model eukaryote.</title>
        <authorList>
            <person name="Eisen J.A."/>
            <person name="Coyne R.S."/>
            <person name="Wu M."/>
            <person name="Wu D."/>
            <person name="Thiagarajan M."/>
            <person name="Wortman J.R."/>
            <person name="Badger J.H."/>
            <person name="Ren Q."/>
            <person name="Amedeo P."/>
            <person name="Jones K.M."/>
            <person name="Tallon L.J."/>
            <person name="Delcher A.L."/>
            <person name="Salzberg S.L."/>
            <person name="Silva J.C."/>
            <person name="Haas B.J."/>
            <person name="Majoros W.H."/>
            <person name="Farzad M."/>
            <person name="Carlton J.M."/>
            <person name="Smith R.K. Jr."/>
            <person name="Garg J."/>
            <person name="Pearlman R.E."/>
            <person name="Karrer K.M."/>
            <person name="Sun L."/>
            <person name="Manning G."/>
            <person name="Elde N.C."/>
            <person name="Turkewitz A.P."/>
            <person name="Asai D.J."/>
            <person name="Wilkes D.E."/>
            <person name="Wang Y."/>
            <person name="Cai H."/>
            <person name="Collins K."/>
            <person name="Stewart B.A."/>
            <person name="Lee S.R."/>
            <person name="Wilamowska K."/>
            <person name="Weinberg Z."/>
            <person name="Ruzzo W.L."/>
            <person name="Wloga D."/>
            <person name="Gaertig J."/>
            <person name="Frankel J."/>
            <person name="Tsao C.-C."/>
            <person name="Gorovsky M.A."/>
            <person name="Keeling P.J."/>
            <person name="Waller R.F."/>
            <person name="Patron N.J."/>
            <person name="Cherry J.M."/>
            <person name="Stover N.A."/>
            <person name="Krieger C.J."/>
            <person name="del Toro C."/>
            <person name="Ryder H.F."/>
            <person name="Williamson S.C."/>
            <person name="Barbeau R.A."/>
            <person name="Hamilton E.P."/>
            <person name="Orias E."/>
        </authorList>
    </citation>
    <scope>NUCLEOTIDE SEQUENCE [LARGE SCALE GENOMIC DNA]</scope>
    <source>
        <strain evidence="6">SB210</strain>
    </source>
</reference>
<dbReference type="SMART" id="SM00261">
    <property type="entry name" value="FU"/>
    <property type="match status" value="2"/>
</dbReference>
<dbReference type="SUPFAM" id="SSF57184">
    <property type="entry name" value="Growth factor receptor domain"/>
    <property type="match status" value="1"/>
</dbReference>
<feature type="compositionally biased region" description="Polar residues" evidence="2">
    <location>
        <begin position="3264"/>
        <end position="3275"/>
    </location>
</feature>
<dbReference type="Proteomes" id="UP000009168">
    <property type="component" value="Unassembled WGS sequence"/>
</dbReference>
<gene>
    <name evidence="5" type="ORF">TTHERM_00694520</name>
</gene>
<feature type="transmembrane region" description="Helical" evidence="3">
    <location>
        <begin position="2893"/>
        <end position="2911"/>
    </location>
</feature>
<dbReference type="RefSeq" id="XP_001023617.2">
    <property type="nucleotide sequence ID" value="XM_001023617.2"/>
</dbReference>
<name>Q244W5_TETTS</name>
<dbReference type="InParanoid" id="Q244W5"/>
<dbReference type="PANTHER" id="PTHR11319">
    <property type="entry name" value="G PROTEIN-COUPLED RECEPTOR-RELATED"/>
    <property type="match status" value="1"/>
</dbReference>
<feature type="compositionally biased region" description="Basic and acidic residues" evidence="2">
    <location>
        <begin position="3276"/>
        <end position="3296"/>
    </location>
</feature>
<keyword evidence="4" id="KW-0732">Signal</keyword>
<evidence type="ECO:0000256" key="1">
    <source>
        <dbReference type="SAM" id="Coils"/>
    </source>
</evidence>
<keyword evidence="3" id="KW-1133">Transmembrane helix</keyword>
<dbReference type="CDD" id="cd00064">
    <property type="entry name" value="FU"/>
    <property type="match status" value="1"/>
</dbReference>
<feature type="transmembrane region" description="Helical" evidence="3">
    <location>
        <begin position="2680"/>
        <end position="2702"/>
    </location>
</feature>
<feature type="region of interest" description="Disordered" evidence="2">
    <location>
        <begin position="3250"/>
        <end position="3296"/>
    </location>
</feature>